<evidence type="ECO:0000313" key="1">
    <source>
        <dbReference type="EMBL" id="PWJ36146.1"/>
    </source>
</evidence>
<proteinExistence type="predicted"/>
<keyword evidence="2" id="KW-1185">Reference proteome</keyword>
<gene>
    <name evidence="1" type="ORF">BC781_109165</name>
</gene>
<dbReference type="Proteomes" id="UP000245535">
    <property type="component" value="Unassembled WGS sequence"/>
</dbReference>
<accession>A0A315Z2X0</accession>
<protein>
    <submittedName>
        <fullName evidence="1">Uncharacterized protein</fullName>
    </submittedName>
</protein>
<dbReference type="AlphaFoldDB" id="A0A315Z2X0"/>
<comment type="caution">
    <text evidence="1">The sequence shown here is derived from an EMBL/GenBank/DDBJ whole genome shotgun (WGS) entry which is preliminary data.</text>
</comment>
<name>A0A315Z2X0_SEDFL</name>
<dbReference type="EMBL" id="QGDO01000009">
    <property type="protein sequence ID" value="PWJ36146.1"/>
    <property type="molecule type" value="Genomic_DNA"/>
</dbReference>
<sequence length="61" mass="7324">MLEYSKMILEKVAFDKTLFEKELRKAMTILPKDDKEELKRWCKQNFKITIPFRDPASMEVA</sequence>
<dbReference type="OrthoDB" id="840060at2"/>
<organism evidence="1 2">
    <name type="scientific">Sediminitomix flava</name>
    <dbReference type="NCBI Taxonomy" id="379075"/>
    <lineage>
        <taxon>Bacteria</taxon>
        <taxon>Pseudomonadati</taxon>
        <taxon>Bacteroidota</taxon>
        <taxon>Cytophagia</taxon>
        <taxon>Cytophagales</taxon>
        <taxon>Flammeovirgaceae</taxon>
        <taxon>Sediminitomix</taxon>
    </lineage>
</organism>
<evidence type="ECO:0000313" key="2">
    <source>
        <dbReference type="Proteomes" id="UP000245535"/>
    </source>
</evidence>
<dbReference type="RefSeq" id="WP_109622602.1">
    <property type="nucleotide sequence ID" value="NZ_QGDO01000009.1"/>
</dbReference>
<reference evidence="1 2" key="1">
    <citation type="submission" date="2018-03" db="EMBL/GenBank/DDBJ databases">
        <title>Genomic Encyclopedia of Archaeal and Bacterial Type Strains, Phase II (KMG-II): from individual species to whole genera.</title>
        <authorList>
            <person name="Goeker M."/>
        </authorList>
    </citation>
    <scope>NUCLEOTIDE SEQUENCE [LARGE SCALE GENOMIC DNA]</scope>
    <source>
        <strain evidence="1 2">DSM 28229</strain>
    </source>
</reference>